<keyword evidence="3" id="KW-0732">Signal</keyword>
<dbReference type="Proteomes" id="UP000663854">
    <property type="component" value="Unassembled WGS sequence"/>
</dbReference>
<evidence type="ECO:0000313" key="5">
    <source>
        <dbReference type="EMBL" id="CAF0879703.1"/>
    </source>
</evidence>
<dbReference type="EMBL" id="CAJNOL010000140">
    <property type="protein sequence ID" value="CAF0879703.1"/>
    <property type="molecule type" value="Genomic_DNA"/>
</dbReference>
<feature type="compositionally biased region" description="Polar residues" evidence="1">
    <location>
        <begin position="171"/>
        <end position="181"/>
    </location>
</feature>
<feature type="region of interest" description="Disordered" evidence="1">
    <location>
        <begin position="160"/>
        <end position="181"/>
    </location>
</feature>
<evidence type="ECO:0000256" key="3">
    <source>
        <dbReference type="SAM" id="SignalP"/>
    </source>
</evidence>
<dbReference type="EMBL" id="CAJNOH010000031">
    <property type="protein sequence ID" value="CAF0784363.1"/>
    <property type="molecule type" value="Genomic_DNA"/>
</dbReference>
<evidence type="ECO:0000256" key="1">
    <source>
        <dbReference type="SAM" id="MobiDB-lite"/>
    </source>
</evidence>
<dbReference type="AlphaFoldDB" id="A0A813Y1E1"/>
<keyword evidence="2" id="KW-1133">Transmembrane helix</keyword>
<protein>
    <submittedName>
        <fullName evidence="5">Uncharacterized protein</fullName>
    </submittedName>
</protein>
<feature type="transmembrane region" description="Helical" evidence="2">
    <location>
        <begin position="61"/>
        <end position="81"/>
    </location>
</feature>
<comment type="caution">
    <text evidence="5">The sequence shown here is derived from an EMBL/GenBank/DDBJ whole genome shotgun (WGS) entry which is preliminary data.</text>
</comment>
<organism evidence="5 6">
    <name type="scientific">Rotaria sordida</name>
    <dbReference type="NCBI Taxonomy" id="392033"/>
    <lineage>
        <taxon>Eukaryota</taxon>
        <taxon>Metazoa</taxon>
        <taxon>Spiralia</taxon>
        <taxon>Gnathifera</taxon>
        <taxon>Rotifera</taxon>
        <taxon>Eurotatoria</taxon>
        <taxon>Bdelloidea</taxon>
        <taxon>Philodinida</taxon>
        <taxon>Philodinidae</taxon>
        <taxon>Rotaria</taxon>
    </lineage>
</organism>
<evidence type="ECO:0000313" key="6">
    <source>
        <dbReference type="Proteomes" id="UP000663870"/>
    </source>
</evidence>
<evidence type="ECO:0000256" key="2">
    <source>
        <dbReference type="SAM" id="Phobius"/>
    </source>
</evidence>
<feature type="signal peptide" evidence="3">
    <location>
        <begin position="1"/>
        <end position="19"/>
    </location>
</feature>
<reference evidence="5" key="1">
    <citation type="submission" date="2021-02" db="EMBL/GenBank/DDBJ databases">
        <authorList>
            <person name="Nowell W R."/>
        </authorList>
    </citation>
    <scope>NUCLEOTIDE SEQUENCE</scope>
</reference>
<gene>
    <name evidence="5" type="ORF">JXQ802_LOCUS8091</name>
    <name evidence="4" type="ORF">PYM288_LOCUS3792</name>
</gene>
<accession>A0A813Y1E1</accession>
<proteinExistence type="predicted"/>
<dbReference type="Proteomes" id="UP000663870">
    <property type="component" value="Unassembled WGS sequence"/>
</dbReference>
<name>A0A813Y1E1_9BILA</name>
<feature type="chain" id="PRO_5036409649" evidence="3">
    <location>
        <begin position="20"/>
        <end position="181"/>
    </location>
</feature>
<keyword evidence="2" id="KW-0472">Membrane</keyword>
<keyword evidence="6" id="KW-1185">Reference proteome</keyword>
<evidence type="ECO:0000313" key="4">
    <source>
        <dbReference type="EMBL" id="CAF0784363.1"/>
    </source>
</evidence>
<sequence length="181" mass="19803">MLIEIGLGLYILLIQQIQADDICYYRNQSTLVSINCNGVCCPGTATSPHMACCTSILSWRLAIPVVVIVSLCLIAICLVCLRPFLKLCGAGCKCPFRRQSRVISSSPISINNNNPVFEMNNADLPDYETISKDSLGKHTIPPPYNFVTAHPNDFGIETSFNPSAPPEYDPRSNTIEPNAPV</sequence>
<keyword evidence="2" id="KW-0812">Transmembrane</keyword>